<organism evidence="8 9">
    <name type="scientific">Ascosphaera apis ARSEF 7405</name>
    <dbReference type="NCBI Taxonomy" id="392613"/>
    <lineage>
        <taxon>Eukaryota</taxon>
        <taxon>Fungi</taxon>
        <taxon>Dikarya</taxon>
        <taxon>Ascomycota</taxon>
        <taxon>Pezizomycotina</taxon>
        <taxon>Eurotiomycetes</taxon>
        <taxon>Eurotiomycetidae</taxon>
        <taxon>Onygenales</taxon>
        <taxon>Ascosphaeraceae</taxon>
        <taxon>Ascosphaera</taxon>
    </lineage>
</organism>
<proteinExistence type="predicted"/>
<evidence type="ECO:0000256" key="1">
    <source>
        <dbReference type="ARBA" id="ARBA00022723"/>
    </source>
</evidence>
<evidence type="ECO:0000259" key="7">
    <source>
        <dbReference type="PROSITE" id="PS50089"/>
    </source>
</evidence>
<dbReference type="PANTHER" id="PTHR12618:SF20">
    <property type="entry name" value="PHD AND RING FINGER DOMAIN-CONTAINING PROTEIN 1"/>
    <property type="match status" value="1"/>
</dbReference>
<keyword evidence="2 4" id="KW-0863">Zinc-finger</keyword>
<dbReference type="PANTHER" id="PTHR12618">
    <property type="entry name" value="PHD AND RING FINGER DOMAIN-CONTAINING PROTEIN 1"/>
    <property type="match status" value="1"/>
</dbReference>
<dbReference type="InterPro" id="IPR019786">
    <property type="entry name" value="Zinc_finger_PHD-type_CS"/>
</dbReference>
<dbReference type="GO" id="GO:0008270">
    <property type="term" value="F:zinc ion binding"/>
    <property type="evidence" value="ECO:0007669"/>
    <property type="project" value="UniProtKB-KW"/>
</dbReference>
<dbReference type="SUPFAM" id="SSF57903">
    <property type="entry name" value="FYVE/PHD zinc finger"/>
    <property type="match status" value="1"/>
</dbReference>
<feature type="region of interest" description="Disordered" evidence="5">
    <location>
        <begin position="402"/>
        <end position="425"/>
    </location>
</feature>
<dbReference type="Pfam" id="PF13639">
    <property type="entry name" value="zf-RING_2"/>
    <property type="match status" value="1"/>
</dbReference>
<dbReference type="Gene3D" id="3.30.40.10">
    <property type="entry name" value="Zinc/RING finger domain, C3HC4 (zinc finger)"/>
    <property type="match status" value="2"/>
</dbReference>
<feature type="compositionally biased region" description="Basic residues" evidence="5">
    <location>
        <begin position="690"/>
        <end position="716"/>
    </location>
</feature>
<dbReference type="AlphaFoldDB" id="A0A167WPM8"/>
<dbReference type="Pfam" id="PF00628">
    <property type="entry name" value="PHD"/>
    <property type="match status" value="1"/>
</dbReference>
<dbReference type="VEuPathDB" id="FungiDB:AAP_04609"/>
<feature type="domain" description="RING-type" evidence="7">
    <location>
        <begin position="102"/>
        <end position="128"/>
    </location>
</feature>
<evidence type="ECO:0000259" key="6">
    <source>
        <dbReference type="PROSITE" id="PS50016"/>
    </source>
</evidence>
<evidence type="ECO:0000313" key="9">
    <source>
        <dbReference type="Proteomes" id="UP000242877"/>
    </source>
</evidence>
<feature type="region of interest" description="Disordered" evidence="5">
    <location>
        <begin position="441"/>
        <end position="737"/>
    </location>
</feature>
<dbReference type="InterPro" id="IPR001965">
    <property type="entry name" value="Znf_PHD"/>
</dbReference>
<dbReference type="PROSITE" id="PS01359">
    <property type="entry name" value="ZF_PHD_1"/>
    <property type="match status" value="1"/>
</dbReference>
<sequence>MPETCIVCLGNLGDGSSDSSSVEGDNASGSGSVVPADPPPPLLNIHTDIKGYGLSTVINPEIPPIGTGEQRQDTTSTEKGKDKGKAKQDDAEVDPSMHIAHLLPCGHNMHDECLKPWVERANSCPICRRVFHRVELVAYIGGPVISSYKVEDRTQSVATTNIDLPFLADEEDALPPIQTQPCPVCGLDDNENVLLLCDGCDAPYHTYCIGLASVPSGAWFCENCELQRAIALSMQEQPPAARTPTGRRTRGEVRRNRRRRGMERAQWTRVWRGVWNQLSFDEHRREGETDAEYDRDEEEEDLDGEGYYGDDIHDHGSTYSDEERQREIEEGTFGFGTPTSPFEMYEIRQQVLMDRRAEIQADRRAWERRLQVAESQGRNRPTPHGGNASRFAETQRSLLAQQAEDRISGSWRSRPLERVKTPEPQTLEEIRAWELFDRAMAGDESPARTPRGRKRRAGTVEAEDREQGEETARETEQPSRPLKRPRTRRPEQLLAMRNNNTAAGPSGVQGASRTPASASATASTSTSAAAGSSAATPSAPSFLQSLLKEVEDNTSSPIPIQRPRPANVSRLPRPLIENSRKRSSVNRTGSPAAPYSGSSSNCSSPRYSHASMSPRVPGALANGSGSAATPPTSVSESPLASPNGSPILKNNDGELMTMFSPTEGSDSDAEMGDYQKSPTPTDSRRSAGDRRHRSHHHHHHQQQQQHPHLHRHRHIHQSSSSHAHSHHHRPTSPPALSYESKSLLQACVSAALKPHYHRKKINSSEYTDINRRVSRTLYERAGADDAVLPKKTTTTTTTETGNTATTAVAATAADDGEKKRKWWESVAKELVDKEIQSMFAKRGSRVPIPMQQGPRTEAESSEQGARRRPVAATTHQG</sequence>
<dbReference type="CDD" id="cd15545">
    <property type="entry name" value="PHD_BAZ2A_like"/>
    <property type="match status" value="1"/>
</dbReference>
<feature type="compositionally biased region" description="Acidic residues" evidence="5">
    <location>
        <begin position="289"/>
        <end position="304"/>
    </location>
</feature>
<dbReference type="InterPro" id="IPR001841">
    <property type="entry name" value="Znf_RING"/>
</dbReference>
<dbReference type="OrthoDB" id="8062037at2759"/>
<feature type="compositionally biased region" description="Basic and acidic residues" evidence="5">
    <location>
        <begin position="468"/>
        <end position="477"/>
    </location>
</feature>
<dbReference type="SUPFAM" id="SSF57850">
    <property type="entry name" value="RING/U-box"/>
    <property type="match status" value="1"/>
</dbReference>
<gene>
    <name evidence="8" type="ORF">AAP_04609</name>
</gene>
<feature type="region of interest" description="Disordered" evidence="5">
    <location>
        <begin position="842"/>
        <end position="877"/>
    </location>
</feature>
<feature type="compositionally biased region" description="Basic and acidic residues" evidence="5">
    <location>
        <begin position="70"/>
        <end position="90"/>
    </location>
</feature>
<feature type="compositionally biased region" description="Basic and acidic residues" evidence="5">
    <location>
        <begin position="310"/>
        <end position="322"/>
    </location>
</feature>
<evidence type="ECO:0000256" key="4">
    <source>
        <dbReference type="PROSITE-ProRule" id="PRU00175"/>
    </source>
</evidence>
<dbReference type="SMART" id="SM00249">
    <property type="entry name" value="PHD"/>
    <property type="match status" value="1"/>
</dbReference>
<feature type="region of interest" description="Disordered" evidence="5">
    <location>
        <begin position="283"/>
        <end position="322"/>
    </location>
</feature>
<keyword evidence="9" id="KW-1185">Reference proteome</keyword>
<dbReference type="InterPro" id="IPR011011">
    <property type="entry name" value="Znf_FYVE_PHD"/>
</dbReference>
<dbReference type="PROSITE" id="PS50089">
    <property type="entry name" value="ZF_RING_2"/>
    <property type="match status" value="1"/>
</dbReference>
<evidence type="ECO:0000313" key="8">
    <source>
        <dbReference type="EMBL" id="KZZ89124.1"/>
    </source>
</evidence>
<name>A0A167WPM8_9EURO</name>
<feature type="compositionally biased region" description="Low complexity" evidence="5">
    <location>
        <begin position="511"/>
        <end position="541"/>
    </location>
</feature>
<dbReference type="InterPro" id="IPR013083">
    <property type="entry name" value="Znf_RING/FYVE/PHD"/>
</dbReference>
<reference evidence="8 9" key="1">
    <citation type="journal article" date="2016" name="Genome Biol. Evol.">
        <title>Divergent and convergent evolution of fungal pathogenicity.</title>
        <authorList>
            <person name="Shang Y."/>
            <person name="Xiao G."/>
            <person name="Zheng P."/>
            <person name="Cen K."/>
            <person name="Zhan S."/>
            <person name="Wang C."/>
        </authorList>
    </citation>
    <scope>NUCLEOTIDE SEQUENCE [LARGE SCALE GENOMIC DNA]</scope>
    <source>
        <strain evidence="8 9">ARSEF 7405</strain>
    </source>
</reference>
<feature type="compositionally biased region" description="Polar residues" evidence="5">
    <location>
        <begin position="623"/>
        <end position="644"/>
    </location>
</feature>
<dbReference type="InterPro" id="IPR047157">
    <property type="entry name" value="PHRF1/Atg35"/>
</dbReference>
<keyword evidence="1" id="KW-0479">Metal-binding</keyword>
<dbReference type="EMBL" id="AZGZ01000022">
    <property type="protein sequence ID" value="KZZ89124.1"/>
    <property type="molecule type" value="Genomic_DNA"/>
</dbReference>
<feature type="compositionally biased region" description="Low complexity" evidence="5">
    <location>
        <begin position="589"/>
        <end position="608"/>
    </location>
</feature>
<feature type="region of interest" description="Disordered" evidence="5">
    <location>
        <begin position="60"/>
        <end position="93"/>
    </location>
</feature>
<evidence type="ECO:0000256" key="3">
    <source>
        <dbReference type="ARBA" id="ARBA00022833"/>
    </source>
</evidence>
<accession>A0A167WPM8</accession>
<dbReference type="PROSITE" id="PS50016">
    <property type="entry name" value="ZF_PHD_2"/>
    <property type="match status" value="1"/>
</dbReference>
<evidence type="ECO:0000256" key="5">
    <source>
        <dbReference type="SAM" id="MobiDB-lite"/>
    </source>
</evidence>
<feature type="domain" description="PHD-type" evidence="6">
    <location>
        <begin position="179"/>
        <end position="227"/>
    </location>
</feature>
<dbReference type="Proteomes" id="UP000242877">
    <property type="component" value="Unassembled WGS sequence"/>
</dbReference>
<dbReference type="SMART" id="SM00184">
    <property type="entry name" value="RING"/>
    <property type="match status" value="2"/>
</dbReference>
<dbReference type="InterPro" id="IPR019787">
    <property type="entry name" value="Znf_PHD-finger"/>
</dbReference>
<feature type="region of interest" description="Disordered" evidence="5">
    <location>
        <begin position="9"/>
        <end position="45"/>
    </location>
</feature>
<comment type="caution">
    <text evidence="8">The sequence shown here is derived from an EMBL/GenBank/DDBJ whole genome shotgun (WGS) entry which is preliminary data.</text>
</comment>
<evidence type="ECO:0000256" key="2">
    <source>
        <dbReference type="ARBA" id="ARBA00022771"/>
    </source>
</evidence>
<protein>
    <submittedName>
        <fullName evidence="8">PHD and RING finger domain-containing protein</fullName>
    </submittedName>
</protein>
<feature type="region of interest" description="Disordered" evidence="5">
    <location>
        <begin position="236"/>
        <end position="260"/>
    </location>
</feature>
<keyword evidence="3" id="KW-0862">Zinc</keyword>